<sequence length="256" mass="27269">MKQRDDLIYGRHPVLEALAAGQPVDKVYLQQGTRGEFEKELRAACKLHEVPMTIIPQAKLQRMVRGNHQGVVAQLAAARYQQVSDVLPQLYEKGETPLVLLLDGVTDVRNLGAIARSAEVCGAHTLIIPQKNSAGLTADAVKSSAGALSRLPVCREKSLVNTVKELQLNGVKVIASDLAAEKQLHELDLSGPLCIVLGAEDEGISTGVGRAADHTFRIPQVGTLNSFNVSVAAGILLFEAMKVRLANGTVTDAAGL</sequence>
<dbReference type="InterPro" id="IPR029064">
    <property type="entry name" value="Ribosomal_eL30-like_sf"/>
</dbReference>
<dbReference type="PANTHER" id="PTHR46429:SF1">
    <property type="entry name" value="23S RRNA (GUANOSINE-2'-O-)-METHYLTRANSFERASE RLMB"/>
    <property type="match status" value="1"/>
</dbReference>
<dbReference type="CDD" id="cd18103">
    <property type="entry name" value="SpoU-like_RlmB"/>
    <property type="match status" value="1"/>
</dbReference>
<protein>
    <submittedName>
        <fullName evidence="4">23S rRNA (Guanosine(2251)-2'-O)-methyltransferase RlmB</fullName>
    </submittedName>
</protein>
<evidence type="ECO:0000256" key="1">
    <source>
        <dbReference type="ARBA" id="ARBA00022603"/>
    </source>
</evidence>
<dbReference type="InterPro" id="IPR029028">
    <property type="entry name" value="Alpha/beta_knot_MTases"/>
</dbReference>
<evidence type="ECO:0000313" key="5">
    <source>
        <dbReference type="Proteomes" id="UP000226437"/>
    </source>
</evidence>
<dbReference type="InterPro" id="IPR013123">
    <property type="entry name" value="SpoU_subst-bd"/>
</dbReference>
<dbReference type="AlphaFoldDB" id="A0A2G0CE51"/>
<dbReference type="InterPro" id="IPR001537">
    <property type="entry name" value="SpoU_MeTrfase"/>
</dbReference>
<feature type="domain" description="RNA 2-O ribose methyltransferase substrate binding" evidence="3">
    <location>
        <begin position="7"/>
        <end position="81"/>
    </location>
</feature>
<dbReference type="GO" id="GO:0006396">
    <property type="term" value="P:RNA processing"/>
    <property type="evidence" value="ECO:0007669"/>
    <property type="project" value="InterPro"/>
</dbReference>
<dbReference type="PANTHER" id="PTHR46429">
    <property type="entry name" value="23S RRNA (GUANOSINE-2'-O-)-METHYLTRANSFERASE RLMB"/>
    <property type="match status" value="1"/>
</dbReference>
<dbReference type="GO" id="GO:0032259">
    <property type="term" value="P:methylation"/>
    <property type="evidence" value="ECO:0007669"/>
    <property type="project" value="UniProtKB-KW"/>
</dbReference>
<dbReference type="EMBL" id="PDLO01000004">
    <property type="protein sequence ID" value="PHK98249.1"/>
    <property type="molecule type" value="Genomic_DNA"/>
</dbReference>
<gene>
    <name evidence="4" type="ORF">CGL56_11130</name>
</gene>
<comment type="caution">
    <text evidence="4">The sequence shown here is derived from an EMBL/GenBank/DDBJ whole genome shotgun (WGS) entry which is preliminary data.</text>
</comment>
<keyword evidence="5" id="KW-1185">Reference proteome</keyword>
<proteinExistence type="predicted"/>
<dbReference type="Pfam" id="PF00588">
    <property type="entry name" value="SpoU_methylase"/>
    <property type="match status" value="1"/>
</dbReference>
<evidence type="ECO:0000256" key="2">
    <source>
        <dbReference type="ARBA" id="ARBA00022679"/>
    </source>
</evidence>
<dbReference type="RefSeq" id="WP_099106635.1">
    <property type="nucleotide sequence ID" value="NZ_JAATJF010000004.1"/>
</dbReference>
<dbReference type="Gene3D" id="3.30.1330.30">
    <property type="match status" value="1"/>
</dbReference>
<dbReference type="Gene3D" id="3.40.1280.10">
    <property type="match status" value="1"/>
</dbReference>
<accession>A0A2G0CE51</accession>
<dbReference type="GO" id="GO:0008173">
    <property type="term" value="F:RNA methyltransferase activity"/>
    <property type="evidence" value="ECO:0007669"/>
    <property type="project" value="InterPro"/>
</dbReference>
<keyword evidence="2 4" id="KW-0808">Transferase</keyword>
<name>A0A2G0CE51_9BACT</name>
<dbReference type="SUPFAM" id="SSF75217">
    <property type="entry name" value="alpha/beta knot"/>
    <property type="match status" value="1"/>
</dbReference>
<dbReference type="NCBIfam" id="TIGR00186">
    <property type="entry name" value="rRNA_methyl_3"/>
    <property type="match status" value="1"/>
</dbReference>
<dbReference type="Pfam" id="PF08032">
    <property type="entry name" value="SpoU_sub_bind"/>
    <property type="match status" value="1"/>
</dbReference>
<dbReference type="GO" id="GO:0003723">
    <property type="term" value="F:RNA binding"/>
    <property type="evidence" value="ECO:0007669"/>
    <property type="project" value="InterPro"/>
</dbReference>
<dbReference type="Proteomes" id="UP000226437">
    <property type="component" value="Unassembled WGS sequence"/>
</dbReference>
<organism evidence="4 5">
    <name type="scientific">Neolewinella marina</name>
    <dbReference type="NCBI Taxonomy" id="438751"/>
    <lineage>
        <taxon>Bacteria</taxon>
        <taxon>Pseudomonadati</taxon>
        <taxon>Bacteroidota</taxon>
        <taxon>Saprospiria</taxon>
        <taxon>Saprospirales</taxon>
        <taxon>Lewinellaceae</taxon>
        <taxon>Neolewinella</taxon>
    </lineage>
</organism>
<dbReference type="OrthoDB" id="9794400at2"/>
<dbReference type="SUPFAM" id="SSF55315">
    <property type="entry name" value="L30e-like"/>
    <property type="match status" value="1"/>
</dbReference>
<reference evidence="4 5" key="1">
    <citation type="submission" date="2017-10" db="EMBL/GenBank/DDBJ databases">
        <title>The draft genome sequence of Lewinella marina KCTC 32374.</title>
        <authorList>
            <person name="Wang K."/>
        </authorList>
    </citation>
    <scope>NUCLEOTIDE SEQUENCE [LARGE SCALE GENOMIC DNA]</scope>
    <source>
        <strain evidence="4 5">MKG-38</strain>
    </source>
</reference>
<dbReference type="InterPro" id="IPR004441">
    <property type="entry name" value="rRNA_MeTrfase_TrmH"/>
</dbReference>
<dbReference type="GO" id="GO:0005829">
    <property type="term" value="C:cytosol"/>
    <property type="evidence" value="ECO:0007669"/>
    <property type="project" value="TreeGrafter"/>
</dbReference>
<evidence type="ECO:0000313" key="4">
    <source>
        <dbReference type="EMBL" id="PHK98249.1"/>
    </source>
</evidence>
<evidence type="ECO:0000259" key="3">
    <source>
        <dbReference type="SMART" id="SM00967"/>
    </source>
</evidence>
<dbReference type="InterPro" id="IPR029026">
    <property type="entry name" value="tRNA_m1G_MTases_N"/>
</dbReference>
<dbReference type="SMART" id="SM00967">
    <property type="entry name" value="SpoU_sub_bind"/>
    <property type="match status" value="1"/>
</dbReference>
<keyword evidence="1 4" id="KW-0489">Methyltransferase</keyword>